<dbReference type="Proteomes" id="UP001058974">
    <property type="component" value="Chromosome 3"/>
</dbReference>
<keyword evidence="2" id="KW-1185">Reference proteome</keyword>
<organism evidence="1 2">
    <name type="scientific">Pisum sativum</name>
    <name type="common">Garden pea</name>
    <name type="synonym">Lathyrus oleraceus</name>
    <dbReference type="NCBI Taxonomy" id="3888"/>
    <lineage>
        <taxon>Eukaryota</taxon>
        <taxon>Viridiplantae</taxon>
        <taxon>Streptophyta</taxon>
        <taxon>Embryophyta</taxon>
        <taxon>Tracheophyta</taxon>
        <taxon>Spermatophyta</taxon>
        <taxon>Magnoliopsida</taxon>
        <taxon>eudicotyledons</taxon>
        <taxon>Gunneridae</taxon>
        <taxon>Pentapetalae</taxon>
        <taxon>rosids</taxon>
        <taxon>fabids</taxon>
        <taxon>Fabales</taxon>
        <taxon>Fabaceae</taxon>
        <taxon>Papilionoideae</taxon>
        <taxon>50 kb inversion clade</taxon>
        <taxon>NPAAA clade</taxon>
        <taxon>Hologalegina</taxon>
        <taxon>IRL clade</taxon>
        <taxon>Fabeae</taxon>
        <taxon>Lathyrus</taxon>
    </lineage>
</organism>
<proteinExistence type="predicted"/>
<protein>
    <recommendedName>
        <fullName evidence="3">Retrotransposon gag domain-containing protein</fullName>
    </recommendedName>
</protein>
<gene>
    <name evidence="1" type="ORF">KIW84_032571</name>
</gene>
<name>A0A9D4XUL7_PEA</name>
<reference evidence="1 2" key="1">
    <citation type="journal article" date="2022" name="Nat. Genet.">
        <title>Improved pea reference genome and pan-genome highlight genomic features and evolutionary characteristics.</title>
        <authorList>
            <person name="Yang T."/>
            <person name="Liu R."/>
            <person name="Luo Y."/>
            <person name="Hu S."/>
            <person name="Wang D."/>
            <person name="Wang C."/>
            <person name="Pandey M.K."/>
            <person name="Ge S."/>
            <person name="Xu Q."/>
            <person name="Li N."/>
            <person name="Li G."/>
            <person name="Huang Y."/>
            <person name="Saxena R.K."/>
            <person name="Ji Y."/>
            <person name="Li M."/>
            <person name="Yan X."/>
            <person name="He Y."/>
            <person name="Liu Y."/>
            <person name="Wang X."/>
            <person name="Xiang C."/>
            <person name="Varshney R.K."/>
            <person name="Ding H."/>
            <person name="Gao S."/>
            <person name="Zong X."/>
        </authorList>
    </citation>
    <scope>NUCLEOTIDE SEQUENCE [LARGE SCALE GENOMIC DNA]</scope>
    <source>
        <strain evidence="1 2">cv. Zhongwan 6</strain>
    </source>
</reference>
<dbReference type="Gramene" id="Psat03G0257100-T1">
    <property type="protein sequence ID" value="KAI5427202.1"/>
    <property type="gene ID" value="KIW84_032571"/>
</dbReference>
<evidence type="ECO:0000313" key="2">
    <source>
        <dbReference type="Proteomes" id="UP001058974"/>
    </source>
</evidence>
<sequence>MLRTRKMNDCVYVVEERLEGVEASIDALCEFISVEIQRDVFNLWRDSTEELSWENLRETMMSRLGGGRLENPFEELKELKQTSSMEEYIAEFKLYSS</sequence>
<evidence type="ECO:0008006" key="3">
    <source>
        <dbReference type="Google" id="ProtNLM"/>
    </source>
</evidence>
<dbReference type="AlphaFoldDB" id="A0A9D4XUL7"/>
<dbReference type="EMBL" id="JAMSHJ010000003">
    <property type="protein sequence ID" value="KAI5427202.1"/>
    <property type="molecule type" value="Genomic_DNA"/>
</dbReference>
<accession>A0A9D4XUL7</accession>
<comment type="caution">
    <text evidence="1">The sequence shown here is derived from an EMBL/GenBank/DDBJ whole genome shotgun (WGS) entry which is preliminary data.</text>
</comment>
<evidence type="ECO:0000313" key="1">
    <source>
        <dbReference type="EMBL" id="KAI5427202.1"/>
    </source>
</evidence>